<protein>
    <submittedName>
        <fullName evidence="1">Uncharacterized protein</fullName>
    </submittedName>
</protein>
<proteinExistence type="predicted"/>
<gene>
    <name evidence="1" type="ordered locus">Amuc_1877</name>
</gene>
<dbReference type="Proteomes" id="UP000001031">
    <property type="component" value="Chromosome"/>
</dbReference>
<dbReference type="AlphaFoldDB" id="B2UN80"/>
<reference evidence="2" key="1">
    <citation type="journal article" date="2011" name="PLoS ONE">
        <title>The genome of Akkermansia muciniphila, a dedicated intestinal mucin degrader, and its use in exploring intestinal metagenomes.</title>
        <authorList>
            <person name="van Passel M.W."/>
            <person name="Kant R."/>
            <person name="Zoetendal E.G."/>
            <person name="Plugge C.M."/>
            <person name="Derrien M."/>
            <person name="Malfatti S.A."/>
            <person name="Chain P.S."/>
            <person name="Woyke T."/>
            <person name="Palva A."/>
            <person name="de Vos W.M."/>
            <person name="Smidt H."/>
        </authorList>
    </citation>
    <scope>NUCLEOTIDE SEQUENCE [LARGE SCALE GENOMIC DNA]</scope>
    <source>
        <strain evidence="2">ATCC BAA-835 / DSM 22959 / JCM 33894 / BCRC 81048 / CCUG 64013 / CIP 107961 / Muc</strain>
    </source>
</reference>
<dbReference type="STRING" id="349741.Amuc_1877"/>
<dbReference type="KEGG" id="amu:Amuc_1877"/>
<dbReference type="PaxDb" id="349741-Amuc_1877"/>
<evidence type="ECO:0000313" key="2">
    <source>
        <dbReference type="Proteomes" id="UP000001031"/>
    </source>
</evidence>
<organism evidence="1 2">
    <name type="scientific">Akkermansia muciniphila (strain ATCC BAA-835 / DSM 22959 / JCM 33894 / BCRC 81048 / CCUG 64013 / CIP 107961 / Muc)</name>
    <dbReference type="NCBI Taxonomy" id="349741"/>
    <lineage>
        <taxon>Bacteria</taxon>
        <taxon>Pseudomonadati</taxon>
        <taxon>Verrucomicrobiota</taxon>
        <taxon>Verrucomicrobiia</taxon>
        <taxon>Verrucomicrobiales</taxon>
        <taxon>Akkermansiaceae</taxon>
        <taxon>Akkermansia</taxon>
    </lineage>
</organism>
<dbReference type="HOGENOM" id="CLU_1559709_0_0_0"/>
<evidence type="ECO:0000313" key="1">
    <source>
        <dbReference type="EMBL" id="ACD05691.1"/>
    </source>
</evidence>
<keyword evidence="2" id="KW-1185">Reference proteome</keyword>
<accession>B2UN80</accession>
<sequence>MTPGLTNHTGWPSRGRRKSQCRWALPTWNSRQARCCARSRLPHTPLPMPMQKVPLDPGTHARAEGIGRGRMELLRFIGRITLITQGNPHVTVVRIGPGTYGNAGIPYFNMIPQGGSSGVGAHERGTHNGTPVVSGGRGNLSQHCPCHWRHWHLFRLQRFCPQKGRTYHLNS</sequence>
<dbReference type="EMBL" id="CP001071">
    <property type="protein sequence ID" value="ACD05691.1"/>
    <property type="molecule type" value="Genomic_DNA"/>
</dbReference>
<name>B2UN80_AKKM8</name>